<feature type="region of interest" description="Disordered" evidence="1">
    <location>
        <begin position="177"/>
        <end position="204"/>
    </location>
</feature>
<dbReference type="AlphaFoldDB" id="A0A2S6GF44"/>
<sequence>MGKLWFRAGIAAPSPLAWSPNRATALTLGIVCASLVGIAVFLASRVTESVAEWQAMFADRAESATSAHRSVHDGITEGRFPVGTTQSRRRHNGIGGVENRTILRDGHYRTEISVSAYGNRRYLGWASGGPRAARAWCPASGSTARSAGGPTAPRRRQVVQEAVKAVVAGVGVPTGCGFPQGLPPLEDTRRARGESDLHDSGRIR</sequence>
<reference evidence="3 4" key="1">
    <citation type="submission" date="2018-02" db="EMBL/GenBank/DDBJ databases">
        <title>Genomic Encyclopedia of Archaeal and Bacterial Type Strains, Phase II (KMG-II): from individual species to whole genera.</title>
        <authorList>
            <person name="Goeker M."/>
        </authorList>
    </citation>
    <scope>NUCLEOTIDE SEQUENCE [LARGE SCALE GENOMIC DNA]</scope>
    <source>
        <strain evidence="3 4">YU 961-1</strain>
    </source>
</reference>
<name>A0A2S6GF44_9PSEU</name>
<evidence type="ECO:0000313" key="4">
    <source>
        <dbReference type="Proteomes" id="UP000239203"/>
    </source>
</evidence>
<dbReference type="Proteomes" id="UP000239203">
    <property type="component" value="Unassembled WGS sequence"/>
</dbReference>
<gene>
    <name evidence="3" type="ORF">CLV40_12486</name>
</gene>
<keyword evidence="2" id="KW-0472">Membrane</keyword>
<keyword evidence="4" id="KW-1185">Reference proteome</keyword>
<protein>
    <submittedName>
        <fullName evidence="3">Uncharacterized protein</fullName>
    </submittedName>
</protein>
<keyword evidence="2" id="KW-1133">Transmembrane helix</keyword>
<organism evidence="3 4">
    <name type="scientific">Actinokineospora auranticolor</name>
    <dbReference type="NCBI Taxonomy" id="155976"/>
    <lineage>
        <taxon>Bacteria</taxon>
        <taxon>Bacillati</taxon>
        <taxon>Actinomycetota</taxon>
        <taxon>Actinomycetes</taxon>
        <taxon>Pseudonocardiales</taxon>
        <taxon>Pseudonocardiaceae</taxon>
        <taxon>Actinokineospora</taxon>
    </lineage>
</organism>
<keyword evidence="2" id="KW-0812">Transmembrane</keyword>
<accession>A0A2S6GF44</accession>
<feature type="compositionally biased region" description="Basic and acidic residues" evidence="1">
    <location>
        <begin position="186"/>
        <end position="204"/>
    </location>
</feature>
<comment type="caution">
    <text evidence="3">The sequence shown here is derived from an EMBL/GenBank/DDBJ whole genome shotgun (WGS) entry which is preliminary data.</text>
</comment>
<dbReference type="EMBL" id="PTIX01000024">
    <property type="protein sequence ID" value="PPK63842.1"/>
    <property type="molecule type" value="Genomic_DNA"/>
</dbReference>
<evidence type="ECO:0000313" key="3">
    <source>
        <dbReference type="EMBL" id="PPK63842.1"/>
    </source>
</evidence>
<proteinExistence type="predicted"/>
<feature type="transmembrane region" description="Helical" evidence="2">
    <location>
        <begin position="23"/>
        <end position="43"/>
    </location>
</feature>
<dbReference type="RefSeq" id="WP_104482453.1">
    <property type="nucleotide sequence ID" value="NZ_CP154825.1"/>
</dbReference>
<evidence type="ECO:0000256" key="2">
    <source>
        <dbReference type="SAM" id="Phobius"/>
    </source>
</evidence>
<evidence type="ECO:0000256" key="1">
    <source>
        <dbReference type="SAM" id="MobiDB-lite"/>
    </source>
</evidence>